<evidence type="ECO:0000256" key="1">
    <source>
        <dbReference type="SAM" id="MobiDB-lite"/>
    </source>
</evidence>
<sequence length="31" mass="3813">MKDEKQRRDWPGIEARLRDEARRDAPEFPPF</sequence>
<organism evidence="2">
    <name type="scientific">marine metagenome</name>
    <dbReference type="NCBI Taxonomy" id="408172"/>
    <lineage>
        <taxon>unclassified sequences</taxon>
        <taxon>metagenomes</taxon>
        <taxon>ecological metagenomes</taxon>
    </lineage>
</organism>
<feature type="non-terminal residue" evidence="2">
    <location>
        <position position="31"/>
    </location>
</feature>
<proteinExistence type="predicted"/>
<reference evidence="2" key="1">
    <citation type="submission" date="2018-05" db="EMBL/GenBank/DDBJ databases">
        <authorList>
            <person name="Lanie J.A."/>
            <person name="Ng W.-L."/>
            <person name="Kazmierczak K.M."/>
            <person name="Andrzejewski T.M."/>
            <person name="Davidsen T.M."/>
            <person name="Wayne K.J."/>
            <person name="Tettelin H."/>
            <person name="Glass J.I."/>
            <person name="Rusch D."/>
            <person name="Podicherti R."/>
            <person name="Tsui H.-C.T."/>
            <person name="Winkler M.E."/>
        </authorList>
    </citation>
    <scope>NUCLEOTIDE SEQUENCE</scope>
</reference>
<dbReference type="EMBL" id="UINC01169093">
    <property type="protein sequence ID" value="SVD72458.1"/>
    <property type="molecule type" value="Genomic_DNA"/>
</dbReference>
<dbReference type="AlphaFoldDB" id="A0A382XQ92"/>
<accession>A0A382XQ92</accession>
<protein>
    <submittedName>
        <fullName evidence="2">Uncharacterized protein</fullName>
    </submittedName>
</protein>
<feature type="region of interest" description="Disordered" evidence="1">
    <location>
        <begin position="1"/>
        <end position="31"/>
    </location>
</feature>
<evidence type="ECO:0000313" key="2">
    <source>
        <dbReference type="EMBL" id="SVD72458.1"/>
    </source>
</evidence>
<gene>
    <name evidence="2" type="ORF">METZ01_LOCUS425312</name>
</gene>
<name>A0A382XQ92_9ZZZZ</name>